<keyword evidence="2" id="KW-1185">Reference proteome</keyword>
<evidence type="ECO:0000313" key="1">
    <source>
        <dbReference type="EMBL" id="SRX94212.1"/>
    </source>
</evidence>
<evidence type="ECO:0000313" key="2">
    <source>
        <dbReference type="Proteomes" id="UP000252015"/>
    </source>
</evidence>
<sequence>MKAQLEVVMLPVSSRTELEDRGVHVSETRHKDNHGGWRGGFRPCIDVLQERGHSPT</sequence>
<accession>A0A375YZF2</accession>
<gene>
    <name evidence="1" type="ORF">MSP7336_02460</name>
</gene>
<dbReference type="Proteomes" id="UP000252015">
    <property type="component" value="Unassembled WGS sequence"/>
</dbReference>
<name>A0A375YZF2_MYCSH</name>
<dbReference type="EMBL" id="UEGW01000001">
    <property type="protein sequence ID" value="SRX94212.1"/>
    <property type="molecule type" value="Genomic_DNA"/>
</dbReference>
<dbReference type="AlphaFoldDB" id="A0A375YZF2"/>
<organism evidence="1 2">
    <name type="scientific">Mycobacterium shimoidei</name>
    <dbReference type="NCBI Taxonomy" id="29313"/>
    <lineage>
        <taxon>Bacteria</taxon>
        <taxon>Bacillati</taxon>
        <taxon>Actinomycetota</taxon>
        <taxon>Actinomycetes</taxon>
        <taxon>Mycobacteriales</taxon>
        <taxon>Mycobacteriaceae</taxon>
        <taxon>Mycobacterium</taxon>
    </lineage>
</organism>
<proteinExistence type="predicted"/>
<protein>
    <submittedName>
        <fullName evidence="1">Uncharacterized protein</fullName>
    </submittedName>
</protein>
<reference evidence="1 2" key="1">
    <citation type="submission" date="2018-05" db="EMBL/GenBank/DDBJ databases">
        <authorList>
            <consortium name="IHU Genomes"/>
        </authorList>
    </citation>
    <scope>NUCLEOTIDE SEQUENCE [LARGE SCALE GENOMIC DNA]</scope>
    <source>
        <strain evidence="1 2">P7336</strain>
    </source>
</reference>